<dbReference type="InterPro" id="IPR032710">
    <property type="entry name" value="NTF2-like_dom_sf"/>
</dbReference>
<feature type="domain" description="SnoaL-like" evidence="1">
    <location>
        <begin position="7"/>
        <end position="105"/>
    </location>
</feature>
<dbReference type="InterPro" id="IPR037401">
    <property type="entry name" value="SnoaL-like"/>
</dbReference>
<sequence length="120" mass="13282">MPARKNLFDDIDSMDPDRYSVHLAEDIVMRFGNAEPVHGRQAVSDAWASFFSSIAGVSHESVGQWEQGPATIAESNVTYTRKDGSTVTVPAVTIYRSNRDDGLIEDYRIFIDLAPLFAEG</sequence>
<keyword evidence="3" id="KW-1185">Reference proteome</keyword>
<name>A0ABP8U3M0_9ACTN</name>
<evidence type="ECO:0000313" key="2">
    <source>
        <dbReference type="EMBL" id="GAA4623144.1"/>
    </source>
</evidence>
<dbReference type="SUPFAM" id="SSF54427">
    <property type="entry name" value="NTF2-like"/>
    <property type="match status" value="1"/>
</dbReference>
<dbReference type="EMBL" id="BAABHK010000002">
    <property type="protein sequence ID" value="GAA4623144.1"/>
    <property type="molecule type" value="Genomic_DNA"/>
</dbReference>
<organism evidence="2 3">
    <name type="scientific">Actinoallomurus vinaceus</name>
    <dbReference type="NCBI Taxonomy" id="1080074"/>
    <lineage>
        <taxon>Bacteria</taxon>
        <taxon>Bacillati</taxon>
        <taxon>Actinomycetota</taxon>
        <taxon>Actinomycetes</taxon>
        <taxon>Streptosporangiales</taxon>
        <taxon>Thermomonosporaceae</taxon>
        <taxon>Actinoallomurus</taxon>
    </lineage>
</organism>
<dbReference type="Proteomes" id="UP001501442">
    <property type="component" value="Unassembled WGS sequence"/>
</dbReference>
<gene>
    <name evidence="2" type="ORF">GCM10023196_018120</name>
</gene>
<comment type="caution">
    <text evidence="2">The sequence shown here is derived from an EMBL/GenBank/DDBJ whole genome shotgun (WGS) entry which is preliminary data.</text>
</comment>
<proteinExistence type="predicted"/>
<dbReference type="Gene3D" id="3.10.450.50">
    <property type="match status" value="1"/>
</dbReference>
<evidence type="ECO:0000313" key="3">
    <source>
        <dbReference type="Proteomes" id="UP001501442"/>
    </source>
</evidence>
<dbReference type="Pfam" id="PF12680">
    <property type="entry name" value="SnoaL_2"/>
    <property type="match status" value="1"/>
</dbReference>
<protein>
    <recommendedName>
        <fullName evidence="1">SnoaL-like domain-containing protein</fullName>
    </recommendedName>
</protein>
<evidence type="ECO:0000259" key="1">
    <source>
        <dbReference type="Pfam" id="PF12680"/>
    </source>
</evidence>
<accession>A0ABP8U3M0</accession>
<reference evidence="3" key="1">
    <citation type="journal article" date="2019" name="Int. J. Syst. Evol. Microbiol.">
        <title>The Global Catalogue of Microorganisms (GCM) 10K type strain sequencing project: providing services to taxonomists for standard genome sequencing and annotation.</title>
        <authorList>
            <consortium name="The Broad Institute Genomics Platform"/>
            <consortium name="The Broad Institute Genome Sequencing Center for Infectious Disease"/>
            <person name="Wu L."/>
            <person name="Ma J."/>
        </authorList>
    </citation>
    <scope>NUCLEOTIDE SEQUENCE [LARGE SCALE GENOMIC DNA]</scope>
    <source>
        <strain evidence="3">JCM 17939</strain>
    </source>
</reference>
<dbReference type="RefSeq" id="WP_345430196.1">
    <property type="nucleotide sequence ID" value="NZ_BAABHK010000002.1"/>
</dbReference>